<dbReference type="NCBIfam" id="NF033517">
    <property type="entry name" value="transpos_IS66"/>
    <property type="match status" value="1"/>
</dbReference>
<dbReference type="Pfam" id="PF13007">
    <property type="entry name" value="LZ_Tnp_IS66"/>
    <property type="match status" value="1"/>
</dbReference>
<organism evidence="6 8">
    <name type="scientific">Brevibacillus panacihumi W25</name>
    <dbReference type="NCBI Taxonomy" id="1408254"/>
    <lineage>
        <taxon>Bacteria</taxon>
        <taxon>Bacillati</taxon>
        <taxon>Bacillota</taxon>
        <taxon>Bacilli</taxon>
        <taxon>Bacillales</taxon>
        <taxon>Paenibacillaceae</taxon>
        <taxon>Brevibacillus</taxon>
    </lineage>
</organism>
<evidence type="ECO:0000256" key="1">
    <source>
        <dbReference type="SAM" id="Coils"/>
    </source>
</evidence>
<gene>
    <name evidence="6" type="ORF">T458_06070</name>
    <name evidence="7" type="ORF">T458_06185</name>
</gene>
<dbReference type="Pfam" id="PF13005">
    <property type="entry name" value="zf-IS66"/>
    <property type="match status" value="1"/>
</dbReference>
<dbReference type="HOGENOM" id="CLU_023034_0_2_9"/>
<feature type="domain" description="Transposase IS66 central" evidence="2">
    <location>
        <begin position="186"/>
        <end position="471"/>
    </location>
</feature>
<evidence type="ECO:0000313" key="8">
    <source>
        <dbReference type="Proteomes" id="UP000017973"/>
    </source>
</evidence>
<keyword evidence="1" id="KW-0175">Coiled coil</keyword>
<dbReference type="STRING" id="1408254.T458_06070"/>
<dbReference type="PATRIC" id="fig|1408254.3.peg.1219"/>
<evidence type="ECO:0000259" key="4">
    <source>
        <dbReference type="Pfam" id="PF13007"/>
    </source>
</evidence>
<feature type="domain" description="Transposase TnpC homeodomain" evidence="4">
    <location>
        <begin position="41"/>
        <end position="113"/>
    </location>
</feature>
<reference evidence="6 8" key="1">
    <citation type="journal article" date="2014" name="Genome Announc.">
        <title>Draft Genome Sequence of Brevibacillus panacihumi Strain W25, a Halotolerant Hydrocarbon-Degrading Bacterium.</title>
        <authorList>
            <person name="Wang X."/>
            <person name="Jin D."/>
            <person name="Zhou L."/>
            <person name="Wu L."/>
            <person name="An W."/>
            <person name="Chen Y."/>
            <person name="Zhao L."/>
        </authorList>
    </citation>
    <scope>NUCLEOTIDE SEQUENCE [LARGE SCALE GENOMIC DNA]</scope>
    <source>
        <strain evidence="6 8">W25</strain>
    </source>
</reference>
<evidence type="ECO:0000313" key="6">
    <source>
        <dbReference type="EMBL" id="EST55363.1"/>
    </source>
</evidence>
<feature type="domain" description="Transposase IS66 zinc-finger binding" evidence="3">
    <location>
        <begin position="121"/>
        <end position="165"/>
    </location>
</feature>
<comment type="caution">
    <text evidence="6">The sequence shown here is derived from an EMBL/GenBank/DDBJ whole genome shotgun (WGS) entry which is preliminary data.</text>
</comment>
<accession>V6MIV2</accession>
<dbReference type="EMBL" id="AYJU01000003">
    <property type="protein sequence ID" value="EST55376.1"/>
    <property type="molecule type" value="Genomic_DNA"/>
</dbReference>
<dbReference type="Proteomes" id="UP000017973">
    <property type="component" value="Unassembled WGS sequence"/>
</dbReference>
<sequence length="532" mass="60886">MAKRKRMKNRADFPTLTTEEYAAQLAKLQQQNAELTARLKWYEEQFRLAQQKRFGTSSEKTHPDQLELQLFNEAEVLATPVSQEPAIETVTYSRKKTAGSREAKLDSFPVETILYELPEAEQVCACCGGMLHVMSTETRNEITVVPAEVKVLRHVRQVYACRHCEREEIHTPIVTAPMPKPVYPGSLASPSILAHVMSQKYVDSQPLYRQEQQFARLGLTLSRQTLANWMIYGAEQWLSLLTNRMHEHLLNQDIAHADETTLQVLCEPGKSAQAQSYLWLYRTGRMGPPIVLYDYQPTRGGEHPRKFLAGFNGYLHVDGYPGYHKVSGVTLVGCWAHARRKYDEALKALPASQDKTETAAWEGLQFCNQLFTIERECKDATREERYAIRMERSRPVLDAYLAWLRQQRSRTLPKSLLGQAIAYSLNQWDKLTAFLKDGRLEIDNNRSERSIKPFVIGRKNWLFANTPRGAKASAIIYSVIETAKENGLNPFKYLMYVFEQLPQLSDPKNPEALDSLLPWSPSLPLTCRMLKS</sequence>
<evidence type="ECO:0000259" key="5">
    <source>
        <dbReference type="Pfam" id="PF13817"/>
    </source>
</evidence>
<evidence type="ECO:0000313" key="7">
    <source>
        <dbReference type="EMBL" id="EST55376.1"/>
    </source>
</evidence>
<dbReference type="PANTHER" id="PTHR33678:SF2">
    <property type="match status" value="1"/>
</dbReference>
<dbReference type="InterPro" id="IPR024474">
    <property type="entry name" value="Znf_dom_IS66"/>
</dbReference>
<dbReference type="PANTHER" id="PTHR33678">
    <property type="entry name" value="BLL1576 PROTEIN"/>
    <property type="match status" value="1"/>
</dbReference>
<protein>
    <submittedName>
        <fullName evidence="6">Transposase IS66</fullName>
    </submittedName>
</protein>
<dbReference type="AlphaFoldDB" id="V6MIV2"/>
<dbReference type="eggNOG" id="COG3316">
    <property type="taxonomic scope" value="Bacteria"/>
</dbReference>
<dbReference type="Pfam" id="PF03050">
    <property type="entry name" value="DDE_Tnp_IS66"/>
    <property type="match status" value="1"/>
</dbReference>
<dbReference type="InterPro" id="IPR004291">
    <property type="entry name" value="Transposase_IS66_central"/>
</dbReference>
<dbReference type="InterPro" id="IPR024463">
    <property type="entry name" value="Transposase_TnpC_homeodom"/>
</dbReference>
<keyword evidence="8" id="KW-1185">Reference proteome</keyword>
<feature type="domain" description="Transposase IS66 C-terminal" evidence="5">
    <location>
        <begin position="478"/>
        <end position="519"/>
    </location>
</feature>
<dbReference type="Pfam" id="PF13817">
    <property type="entry name" value="DDE_Tnp_IS66_C"/>
    <property type="match status" value="1"/>
</dbReference>
<name>V6MIV2_9BACL</name>
<proteinExistence type="predicted"/>
<feature type="coiled-coil region" evidence="1">
    <location>
        <begin position="18"/>
        <end position="52"/>
    </location>
</feature>
<dbReference type="InterPro" id="IPR039552">
    <property type="entry name" value="IS66_C"/>
</dbReference>
<evidence type="ECO:0000259" key="2">
    <source>
        <dbReference type="Pfam" id="PF03050"/>
    </source>
</evidence>
<dbReference type="InterPro" id="IPR052344">
    <property type="entry name" value="Transposase-related"/>
</dbReference>
<evidence type="ECO:0000259" key="3">
    <source>
        <dbReference type="Pfam" id="PF13005"/>
    </source>
</evidence>
<dbReference type="EMBL" id="AYJU01000003">
    <property type="protein sequence ID" value="EST55363.1"/>
    <property type="molecule type" value="Genomic_DNA"/>
</dbReference>